<feature type="compositionally biased region" description="Basic and acidic residues" evidence="1">
    <location>
        <begin position="43"/>
        <end position="56"/>
    </location>
</feature>
<evidence type="ECO:0000256" key="1">
    <source>
        <dbReference type="SAM" id="MobiDB-lite"/>
    </source>
</evidence>
<feature type="region of interest" description="Disordered" evidence="1">
    <location>
        <begin position="1"/>
        <end position="101"/>
    </location>
</feature>
<dbReference type="Proteomes" id="UP001500728">
    <property type="component" value="Unassembled WGS sequence"/>
</dbReference>
<reference evidence="3" key="1">
    <citation type="journal article" date="2019" name="Int. J. Syst. Evol. Microbiol.">
        <title>The Global Catalogue of Microorganisms (GCM) 10K type strain sequencing project: providing services to taxonomists for standard genome sequencing and annotation.</title>
        <authorList>
            <consortium name="The Broad Institute Genomics Platform"/>
            <consortium name="The Broad Institute Genome Sequencing Center for Infectious Disease"/>
            <person name="Wu L."/>
            <person name="Ma J."/>
        </authorList>
    </citation>
    <scope>NUCLEOTIDE SEQUENCE [LARGE SCALE GENOMIC DNA]</scope>
    <source>
        <strain evidence="3">JCM 9381</strain>
    </source>
</reference>
<protein>
    <submittedName>
        <fullName evidence="2">Uncharacterized protein</fullName>
    </submittedName>
</protein>
<dbReference type="InterPro" id="IPR037165">
    <property type="entry name" value="AldOxase/xan_DH_Mopterin-bd_sf"/>
</dbReference>
<sequence length="101" mass="10682">MWHLAQVEDDAAGADQSWTAAGRHGAPGLPRERNGSSRNMENGQERGSSHPRECYDRAASLSGRSRRAPRPCSMRDGEELVGRGMATSATPPAADLAPAPG</sequence>
<keyword evidence="3" id="KW-1185">Reference proteome</keyword>
<evidence type="ECO:0000313" key="2">
    <source>
        <dbReference type="EMBL" id="GAA3264280.1"/>
    </source>
</evidence>
<accession>A0ABP6R1Y0</accession>
<proteinExistence type="predicted"/>
<gene>
    <name evidence="2" type="ORF">GCM10010469_33740</name>
</gene>
<dbReference type="EMBL" id="BAAAUW010000014">
    <property type="protein sequence ID" value="GAA3264280.1"/>
    <property type="molecule type" value="Genomic_DNA"/>
</dbReference>
<organism evidence="2 3">
    <name type="scientific">Streptomyces labedae</name>
    <dbReference type="NCBI Taxonomy" id="285569"/>
    <lineage>
        <taxon>Bacteria</taxon>
        <taxon>Bacillati</taxon>
        <taxon>Actinomycetota</taxon>
        <taxon>Actinomycetes</taxon>
        <taxon>Kitasatosporales</taxon>
        <taxon>Streptomycetaceae</taxon>
        <taxon>Streptomyces</taxon>
    </lineage>
</organism>
<evidence type="ECO:0000313" key="3">
    <source>
        <dbReference type="Proteomes" id="UP001500728"/>
    </source>
</evidence>
<dbReference type="SUPFAM" id="SSF56003">
    <property type="entry name" value="Molybdenum cofactor-binding domain"/>
    <property type="match status" value="1"/>
</dbReference>
<comment type="caution">
    <text evidence="2">The sequence shown here is derived from an EMBL/GenBank/DDBJ whole genome shotgun (WGS) entry which is preliminary data.</text>
</comment>
<feature type="compositionally biased region" description="Low complexity" evidence="1">
    <location>
        <begin position="86"/>
        <end position="101"/>
    </location>
</feature>
<name>A0ABP6R1Y0_9ACTN</name>